<evidence type="ECO:0000313" key="3">
    <source>
        <dbReference type="Proteomes" id="UP000023067"/>
    </source>
</evidence>
<dbReference type="AlphaFoldDB" id="Z9JXE1"/>
<sequence>MTTTSWTDLAQLLSDRPEVATSTALAAEDQAGYFDRNRQPLLDRGIDRADGVTTAIALVDALAETGELAYLDETADAETVAAALGALAPVRESGVDLSSVAELDVRLEPALGAANLLLTEAGLYVLILEEDVDEYPLVVVPTARVSEILEAAGRAGAGIRVPVAPN</sequence>
<organism evidence="2 3">
    <name type="scientific">Brachybacterium phenoliresistens</name>
    <dbReference type="NCBI Taxonomy" id="396014"/>
    <lineage>
        <taxon>Bacteria</taxon>
        <taxon>Bacillati</taxon>
        <taxon>Actinomycetota</taxon>
        <taxon>Actinomycetes</taxon>
        <taxon>Micrococcales</taxon>
        <taxon>Dermabacteraceae</taxon>
        <taxon>Brachybacterium</taxon>
    </lineage>
</organism>
<dbReference type="Pfam" id="PF20335">
    <property type="entry name" value="DUF6630"/>
    <property type="match status" value="1"/>
</dbReference>
<keyword evidence="3" id="KW-1185">Reference proteome</keyword>
<dbReference type="PATRIC" id="fig|396014.3.peg.767"/>
<proteinExistence type="predicted"/>
<evidence type="ECO:0000313" key="2">
    <source>
        <dbReference type="EMBL" id="EWS82457.1"/>
    </source>
</evidence>
<dbReference type="HOGENOM" id="CLU_1599574_0_0_11"/>
<dbReference type="InterPro" id="IPR046582">
    <property type="entry name" value="DUF6630"/>
</dbReference>
<protein>
    <recommendedName>
        <fullName evidence="1">DUF6630 domain-containing protein</fullName>
    </recommendedName>
</protein>
<reference evidence="2 3" key="1">
    <citation type="submission" date="2014-02" db="EMBL/GenBank/DDBJ databases">
        <title>Genome sequence of Brachybacterium phenoliresistens strain W13A50.</title>
        <authorList>
            <person name="Wang X."/>
        </authorList>
    </citation>
    <scope>NUCLEOTIDE SEQUENCE [LARGE SCALE GENOMIC DNA]</scope>
    <source>
        <strain evidence="2 3">W13A50</strain>
    </source>
</reference>
<accession>Z9JXE1</accession>
<dbReference type="EMBL" id="JDYK01000003">
    <property type="protein sequence ID" value="EWS82457.1"/>
    <property type="molecule type" value="Genomic_DNA"/>
</dbReference>
<feature type="domain" description="DUF6630" evidence="1">
    <location>
        <begin position="5"/>
        <end position="161"/>
    </location>
</feature>
<evidence type="ECO:0000259" key="1">
    <source>
        <dbReference type="Pfam" id="PF20335"/>
    </source>
</evidence>
<name>Z9JXE1_9MICO</name>
<dbReference type="RefSeq" id="WP_038370755.1">
    <property type="nucleotide sequence ID" value="NZ_KK069989.1"/>
</dbReference>
<gene>
    <name evidence="2" type="ORF">BF93_11295</name>
</gene>
<dbReference type="Proteomes" id="UP000023067">
    <property type="component" value="Unassembled WGS sequence"/>
</dbReference>
<comment type="caution">
    <text evidence="2">The sequence shown here is derived from an EMBL/GenBank/DDBJ whole genome shotgun (WGS) entry which is preliminary data.</text>
</comment>
<dbReference type="OrthoDB" id="7066412at2"/>